<organism evidence="2">
    <name type="scientific">marine metagenome</name>
    <dbReference type="NCBI Taxonomy" id="408172"/>
    <lineage>
        <taxon>unclassified sequences</taxon>
        <taxon>metagenomes</taxon>
        <taxon>ecological metagenomes</taxon>
    </lineage>
</organism>
<protein>
    <recommendedName>
        <fullName evidence="3">Enoyl-CoA hydratase</fullName>
    </recommendedName>
</protein>
<dbReference type="CDD" id="cd06558">
    <property type="entry name" value="crotonase-like"/>
    <property type="match status" value="1"/>
</dbReference>
<dbReference type="PANTHER" id="PTHR43802:SF1">
    <property type="entry name" value="IP11341P-RELATED"/>
    <property type="match status" value="1"/>
</dbReference>
<reference evidence="2" key="1">
    <citation type="submission" date="2018-05" db="EMBL/GenBank/DDBJ databases">
        <authorList>
            <person name="Lanie J.A."/>
            <person name="Ng W.-L."/>
            <person name="Kazmierczak K.M."/>
            <person name="Andrzejewski T.M."/>
            <person name="Davidsen T.M."/>
            <person name="Wayne K.J."/>
            <person name="Tettelin H."/>
            <person name="Glass J.I."/>
            <person name="Rusch D."/>
            <person name="Podicherti R."/>
            <person name="Tsui H.-C.T."/>
            <person name="Winkler M.E."/>
        </authorList>
    </citation>
    <scope>NUCLEOTIDE SEQUENCE</scope>
</reference>
<gene>
    <name evidence="2" type="ORF">METZ01_LOCUS323118</name>
</gene>
<dbReference type="SUPFAM" id="SSF52096">
    <property type="entry name" value="ClpP/crotonase"/>
    <property type="match status" value="1"/>
</dbReference>
<comment type="similarity">
    <text evidence="1">Belongs to the enoyl-CoA hydratase/isomerase family.</text>
</comment>
<proteinExistence type="inferred from homology"/>
<dbReference type="PANTHER" id="PTHR43802">
    <property type="entry name" value="ENOYL-COA HYDRATASE"/>
    <property type="match status" value="1"/>
</dbReference>
<feature type="non-terminal residue" evidence="2">
    <location>
        <position position="1"/>
    </location>
</feature>
<sequence>VTDSNELDLELVDRVEADIQYEEMEPVLYEEVDHVAYITLNRPEVHNAQNSQMLYALDDAFNQAVDEDSVKCIVLRSGGKHFSQGHDIGTPGRDFEKPVERRLMWYDHTNKPGAEKAYAREQEIYLGMCKRWRQIPKPTICQVHRGCIAGGLMLAW</sequence>
<dbReference type="AlphaFoldDB" id="A0A382PA22"/>
<dbReference type="InterPro" id="IPR001753">
    <property type="entry name" value="Enoyl-CoA_hydra/iso"/>
</dbReference>
<dbReference type="EMBL" id="UINC01105951">
    <property type="protein sequence ID" value="SVC70264.1"/>
    <property type="molecule type" value="Genomic_DNA"/>
</dbReference>
<feature type="non-terminal residue" evidence="2">
    <location>
        <position position="156"/>
    </location>
</feature>
<dbReference type="Pfam" id="PF00378">
    <property type="entry name" value="ECH_1"/>
    <property type="match status" value="1"/>
</dbReference>
<evidence type="ECO:0000313" key="2">
    <source>
        <dbReference type="EMBL" id="SVC70264.1"/>
    </source>
</evidence>
<accession>A0A382PA22</accession>
<dbReference type="Gene3D" id="3.90.226.10">
    <property type="entry name" value="2-enoyl-CoA Hydratase, Chain A, domain 1"/>
    <property type="match status" value="1"/>
</dbReference>
<evidence type="ECO:0008006" key="3">
    <source>
        <dbReference type="Google" id="ProtNLM"/>
    </source>
</evidence>
<dbReference type="InterPro" id="IPR029045">
    <property type="entry name" value="ClpP/crotonase-like_dom_sf"/>
</dbReference>
<evidence type="ECO:0000256" key="1">
    <source>
        <dbReference type="ARBA" id="ARBA00005254"/>
    </source>
</evidence>
<name>A0A382PA22_9ZZZZ</name>